<proteinExistence type="predicted"/>
<reference evidence="1" key="1">
    <citation type="submission" date="2018-05" db="EMBL/GenBank/DDBJ databases">
        <authorList>
            <person name="Lanie J.A."/>
            <person name="Ng W.-L."/>
            <person name="Kazmierczak K.M."/>
            <person name="Andrzejewski T.M."/>
            <person name="Davidsen T.M."/>
            <person name="Wayne K.J."/>
            <person name="Tettelin H."/>
            <person name="Glass J.I."/>
            <person name="Rusch D."/>
            <person name="Podicherti R."/>
            <person name="Tsui H.-C.T."/>
            <person name="Winkler M.E."/>
        </authorList>
    </citation>
    <scope>NUCLEOTIDE SEQUENCE</scope>
</reference>
<sequence length="30" mass="3344">FVRVAYDLTIIDALVSHCEETSVYANFPGL</sequence>
<dbReference type="AlphaFoldDB" id="A0A382SWH5"/>
<protein>
    <submittedName>
        <fullName evidence="1">Uncharacterized protein</fullName>
    </submittedName>
</protein>
<dbReference type="EMBL" id="UINC01132141">
    <property type="protein sequence ID" value="SVD14269.1"/>
    <property type="molecule type" value="Genomic_DNA"/>
</dbReference>
<gene>
    <name evidence="1" type="ORF">METZ01_LOCUS367123</name>
</gene>
<accession>A0A382SWH5</accession>
<feature type="non-terminal residue" evidence="1">
    <location>
        <position position="1"/>
    </location>
</feature>
<organism evidence="1">
    <name type="scientific">marine metagenome</name>
    <dbReference type="NCBI Taxonomy" id="408172"/>
    <lineage>
        <taxon>unclassified sequences</taxon>
        <taxon>metagenomes</taxon>
        <taxon>ecological metagenomes</taxon>
    </lineage>
</organism>
<name>A0A382SWH5_9ZZZZ</name>
<evidence type="ECO:0000313" key="1">
    <source>
        <dbReference type="EMBL" id="SVD14269.1"/>
    </source>
</evidence>